<evidence type="ECO:0000256" key="13">
    <source>
        <dbReference type="ARBA" id="ARBA00023277"/>
    </source>
</evidence>
<evidence type="ECO:0000256" key="6">
    <source>
        <dbReference type="ARBA" id="ARBA00022676"/>
    </source>
</evidence>
<keyword evidence="13" id="KW-0119">Carbohydrate metabolism</keyword>
<keyword evidence="7" id="KW-0808">Transferase</keyword>
<feature type="region of interest" description="Disordered" evidence="17">
    <location>
        <begin position="339"/>
        <end position="363"/>
    </location>
</feature>
<evidence type="ECO:0000256" key="7">
    <source>
        <dbReference type="ARBA" id="ARBA00022679"/>
    </source>
</evidence>
<dbReference type="Proteomes" id="UP000050761">
    <property type="component" value="Unassembled WGS sequence"/>
</dbReference>
<dbReference type="WBParaSite" id="HPBE_0001190801-mRNA-1">
    <property type="protein sequence ID" value="HPBE_0001190801-mRNA-1"/>
    <property type="gene ID" value="HPBE_0001190801"/>
</dbReference>
<dbReference type="Gene3D" id="3.40.50.11350">
    <property type="match status" value="1"/>
</dbReference>
<reference evidence="19" key="1">
    <citation type="submission" date="2019-09" db="UniProtKB">
        <authorList>
            <consortium name="WormBaseParasite"/>
        </authorList>
    </citation>
    <scope>IDENTIFICATION</scope>
</reference>
<comment type="similarity">
    <text evidence="3">Belongs to the glycosyltransferase 65 family.</text>
</comment>
<dbReference type="InterPro" id="IPR039922">
    <property type="entry name" value="POFUT1"/>
</dbReference>
<comment type="subcellular location">
    <subcellularLocation>
        <location evidence="1">Endoplasmic reticulum</location>
    </subcellularLocation>
</comment>
<evidence type="ECO:0000256" key="3">
    <source>
        <dbReference type="ARBA" id="ARBA00010626"/>
    </source>
</evidence>
<dbReference type="CDD" id="cd11302">
    <property type="entry name" value="O-FucT-1"/>
    <property type="match status" value="1"/>
</dbReference>
<keyword evidence="8" id="KW-0256">Endoplasmic reticulum</keyword>
<organism evidence="18 19">
    <name type="scientific">Heligmosomoides polygyrus</name>
    <name type="common">Parasitic roundworm</name>
    <dbReference type="NCBI Taxonomy" id="6339"/>
    <lineage>
        <taxon>Eukaryota</taxon>
        <taxon>Metazoa</taxon>
        <taxon>Ecdysozoa</taxon>
        <taxon>Nematoda</taxon>
        <taxon>Chromadorea</taxon>
        <taxon>Rhabditida</taxon>
        <taxon>Rhabditina</taxon>
        <taxon>Rhabditomorpha</taxon>
        <taxon>Strongyloidea</taxon>
        <taxon>Heligmosomidae</taxon>
        <taxon>Heligmosomoides</taxon>
    </lineage>
</organism>
<keyword evidence="12" id="KW-0294">Fucose metabolism</keyword>
<keyword evidence="11" id="KW-0325">Glycoprotein</keyword>
<protein>
    <recommendedName>
        <fullName evidence="5">GDP-fucose protein O-fucosyltransferase 1</fullName>
        <ecNumber evidence="4">2.4.1.221</ecNumber>
    </recommendedName>
    <alternativeName>
        <fullName evidence="14">Peptide-O-fucosyltransferase 1</fullName>
    </alternativeName>
</protein>
<evidence type="ECO:0000256" key="10">
    <source>
        <dbReference type="ARBA" id="ARBA00023157"/>
    </source>
</evidence>
<keyword evidence="6" id="KW-0328">Glycosyltransferase</keyword>
<evidence type="ECO:0000256" key="16">
    <source>
        <dbReference type="ARBA" id="ARBA00048647"/>
    </source>
</evidence>
<dbReference type="GO" id="GO:0007219">
    <property type="term" value="P:Notch signaling pathway"/>
    <property type="evidence" value="ECO:0007669"/>
    <property type="project" value="UniProtKB-KW"/>
</dbReference>
<evidence type="ECO:0000256" key="15">
    <source>
        <dbReference type="ARBA" id="ARBA00047273"/>
    </source>
</evidence>
<dbReference type="GO" id="GO:0005783">
    <property type="term" value="C:endoplasmic reticulum"/>
    <property type="evidence" value="ECO:0007669"/>
    <property type="project" value="UniProtKB-SubCell"/>
</dbReference>
<proteinExistence type="inferred from homology"/>
<dbReference type="PANTHER" id="PTHR21420">
    <property type="entry name" value="GDP-FUCOSE PROTEIN O-FUCOSYLTRANSFERASE 1"/>
    <property type="match status" value="1"/>
</dbReference>
<evidence type="ECO:0000313" key="19">
    <source>
        <dbReference type="WBParaSite" id="HPBE_0001190801-mRNA-1"/>
    </source>
</evidence>
<accession>A0A183FUL9</accession>
<keyword evidence="9" id="KW-0914">Notch signaling pathway</keyword>
<dbReference type="UniPathway" id="UPA00378"/>
<dbReference type="Pfam" id="PF10250">
    <property type="entry name" value="O-FucT"/>
    <property type="match status" value="1"/>
</dbReference>
<dbReference type="GO" id="GO:0046922">
    <property type="term" value="F:peptide-O-fucosyltransferase activity"/>
    <property type="evidence" value="ECO:0007669"/>
    <property type="project" value="UniProtKB-EC"/>
</dbReference>
<evidence type="ECO:0000256" key="12">
    <source>
        <dbReference type="ARBA" id="ARBA00023253"/>
    </source>
</evidence>
<evidence type="ECO:0000256" key="8">
    <source>
        <dbReference type="ARBA" id="ARBA00022824"/>
    </source>
</evidence>
<dbReference type="Gene3D" id="3.40.50.11340">
    <property type="match status" value="1"/>
</dbReference>
<dbReference type="EC" id="2.4.1.221" evidence="4"/>
<evidence type="ECO:0000256" key="9">
    <source>
        <dbReference type="ARBA" id="ARBA00022976"/>
    </source>
</evidence>
<dbReference type="PANTHER" id="PTHR21420:SF10">
    <property type="entry name" value="GDP-FUCOSE PROTEIN O-FUCOSYLTRANSFERASE 1"/>
    <property type="match status" value="1"/>
</dbReference>
<evidence type="ECO:0000256" key="1">
    <source>
        <dbReference type="ARBA" id="ARBA00004240"/>
    </source>
</evidence>
<comment type="pathway">
    <text evidence="2">Protein modification; protein glycosylation.</text>
</comment>
<dbReference type="AlphaFoldDB" id="A0A183FUL9"/>
<evidence type="ECO:0000256" key="11">
    <source>
        <dbReference type="ARBA" id="ARBA00023180"/>
    </source>
</evidence>
<comment type="catalytic activity">
    <reaction evidence="15">
        <text>L-threonyl-[protein] + GDP-beta-L-fucose = 3-O-(alpha-L-fucosyl)-L-threonyl-[protein] + GDP + H(+)</text>
        <dbReference type="Rhea" id="RHEA:70491"/>
        <dbReference type="Rhea" id="RHEA-COMP:11060"/>
        <dbReference type="Rhea" id="RHEA-COMP:17915"/>
        <dbReference type="ChEBI" id="CHEBI:15378"/>
        <dbReference type="ChEBI" id="CHEBI:30013"/>
        <dbReference type="ChEBI" id="CHEBI:57273"/>
        <dbReference type="ChEBI" id="CHEBI:58189"/>
        <dbReference type="ChEBI" id="CHEBI:189631"/>
        <dbReference type="EC" id="2.4.1.221"/>
    </reaction>
    <physiologicalReaction direction="left-to-right" evidence="15">
        <dbReference type="Rhea" id="RHEA:70492"/>
    </physiologicalReaction>
</comment>
<evidence type="ECO:0000256" key="4">
    <source>
        <dbReference type="ARBA" id="ARBA00012196"/>
    </source>
</evidence>
<dbReference type="GO" id="GO:0006004">
    <property type="term" value="P:fucose metabolic process"/>
    <property type="evidence" value="ECO:0007669"/>
    <property type="project" value="UniProtKB-KW"/>
</dbReference>
<evidence type="ECO:0000256" key="5">
    <source>
        <dbReference type="ARBA" id="ARBA00021745"/>
    </source>
</evidence>
<comment type="catalytic activity">
    <reaction evidence="16">
        <text>L-seryl-[protein] + GDP-beta-L-fucose = 3-O-(alpha-L-fucosyl)-L-seryl-[protein] + GDP + H(+)</text>
        <dbReference type="Rhea" id="RHEA:63644"/>
        <dbReference type="Rhea" id="RHEA-COMP:9863"/>
        <dbReference type="Rhea" id="RHEA-COMP:17914"/>
        <dbReference type="ChEBI" id="CHEBI:15378"/>
        <dbReference type="ChEBI" id="CHEBI:29999"/>
        <dbReference type="ChEBI" id="CHEBI:57273"/>
        <dbReference type="ChEBI" id="CHEBI:58189"/>
        <dbReference type="ChEBI" id="CHEBI:189632"/>
        <dbReference type="EC" id="2.4.1.221"/>
    </reaction>
    <physiologicalReaction direction="left-to-right" evidence="16">
        <dbReference type="Rhea" id="RHEA:63645"/>
    </physiologicalReaction>
</comment>
<keyword evidence="10" id="KW-1015">Disulfide bond</keyword>
<evidence type="ECO:0000313" key="18">
    <source>
        <dbReference type="Proteomes" id="UP000050761"/>
    </source>
</evidence>
<keyword evidence="18" id="KW-1185">Reference proteome</keyword>
<name>A0A183FUL9_HELPZ</name>
<dbReference type="InterPro" id="IPR019378">
    <property type="entry name" value="GDP-Fuc_O-FucTrfase"/>
</dbReference>
<evidence type="ECO:0000256" key="17">
    <source>
        <dbReference type="SAM" id="MobiDB-lite"/>
    </source>
</evidence>
<sequence length="363" mass="41142">LGHFEGNFKSMSITCIASDTSGRFGNQVDQLLGVMQFARNLDRTLVLPNFIEYEYPKTTMVPFESIFEVSYMKKYVKVIRMSIGPVGVWMKQSAKSRPSLCPTKHGWMPPHRRSDKDCLALCWSPRKSLYDESAPVGCQAKEGNPFGPYWDKIGVSFAHDAYFGDLPGGYDLTKPGSKAAWLERYLKWTSRIMEKALQFIKQELPRPFIGIHLRNHNDWDRVCDHVPSKSSTQPLFASMQCDGEEFYDGQLTKEICSPSASTVVEQVVDMVGRIGARSVFVASDKDHMIETINEALRPYEVKAHRLNPDDALVSLAILGQADHFIGNCVSTFSHLVKRERTNSKPSRPTSYFGIRGQRRQMEL</sequence>
<evidence type="ECO:0000256" key="14">
    <source>
        <dbReference type="ARBA" id="ARBA00033080"/>
    </source>
</evidence>
<evidence type="ECO:0000256" key="2">
    <source>
        <dbReference type="ARBA" id="ARBA00004922"/>
    </source>
</evidence>